<dbReference type="Gene3D" id="2.60.40.3940">
    <property type="match status" value="1"/>
</dbReference>
<dbReference type="STRING" id="2034155.BMI79_12135"/>
<keyword evidence="3" id="KW-1185">Reference proteome</keyword>
<dbReference type="AlphaFoldDB" id="A0A1S8CI39"/>
<name>A0A1S8CI39_9GAMM</name>
<accession>A0A1S8CI39</accession>
<proteinExistence type="predicted"/>
<dbReference type="Pfam" id="PF21882">
    <property type="entry name" value="Gp53-like_C"/>
    <property type="match status" value="1"/>
</dbReference>
<dbReference type="EMBL" id="MOXD01000006">
    <property type="protein sequence ID" value="OMQ22257.1"/>
    <property type="molecule type" value="Genomic_DNA"/>
</dbReference>
<sequence length="350" mass="37880">MAKNEFLPFGVNNGANVLSSDEWLALSARSSGFNTGVAKSKEINTALRQSSVITNAVAQFIADNSEQDVLDNGDAKTLQINLVNALTQFINKGYLPLTGGILTGGLEVKSNTTATKYTIKDANGKVQGTVSTPTDGYVRVTSNVTGKYFEIDRNGNLNTATGTEVLEQGQRVYSPNNPPDSRYISINGGRVLGSIDTSAGLYEQGQRVYSPNNPPDSRYLSIHGGRVLGNIDTGAGLYEQGQRVYSPNNPPTQRAVSGDAWWYKDLSSGMIFQGGFASGTNNSNGSTDWVGLHIAMPNRILSVSFTLRNFAQGYETTWNTQTSNLMASNTSFAWYHGAREREAYWMAVGY</sequence>
<gene>
    <name evidence="2" type="ORF">BMI79_12135</name>
</gene>
<dbReference type="OrthoDB" id="1921264at2"/>
<reference evidence="2 3" key="1">
    <citation type="submission" date="2016-11" db="EMBL/GenBank/DDBJ databases">
        <title>Rahnella oryzae sp. nov., isolated from rice root.</title>
        <authorList>
            <person name="Zhang X.-X."/>
            <person name="Zhang J."/>
        </authorList>
    </citation>
    <scope>NUCLEOTIDE SEQUENCE [LARGE SCALE GENOMIC DNA]</scope>
    <source>
        <strain evidence="2 3">J11-6</strain>
    </source>
</reference>
<feature type="domain" description="Putative tail fiber protein gp53-like C-terminal" evidence="1">
    <location>
        <begin position="266"/>
        <end position="350"/>
    </location>
</feature>
<protein>
    <recommendedName>
        <fullName evidence="1">Putative tail fiber protein gp53-like C-terminal domain-containing protein</fullName>
    </recommendedName>
</protein>
<dbReference type="RefSeq" id="WP_076942464.1">
    <property type="nucleotide sequence ID" value="NZ_MOXD01000006.1"/>
</dbReference>
<evidence type="ECO:0000313" key="3">
    <source>
        <dbReference type="Proteomes" id="UP000216021"/>
    </source>
</evidence>
<evidence type="ECO:0000259" key="1">
    <source>
        <dbReference type="Pfam" id="PF21882"/>
    </source>
</evidence>
<dbReference type="InterPro" id="IPR054075">
    <property type="entry name" value="Gp53-like_C"/>
</dbReference>
<evidence type="ECO:0000313" key="2">
    <source>
        <dbReference type="EMBL" id="OMQ22257.1"/>
    </source>
</evidence>
<dbReference type="Proteomes" id="UP000216021">
    <property type="component" value="Unassembled WGS sequence"/>
</dbReference>
<organism evidence="2 3">
    <name type="scientific">Serratia oryzae</name>
    <dbReference type="NCBI Taxonomy" id="2034155"/>
    <lineage>
        <taxon>Bacteria</taxon>
        <taxon>Pseudomonadati</taxon>
        <taxon>Pseudomonadota</taxon>
        <taxon>Gammaproteobacteria</taxon>
        <taxon>Enterobacterales</taxon>
        <taxon>Yersiniaceae</taxon>
        <taxon>Serratia</taxon>
    </lineage>
</organism>
<comment type="caution">
    <text evidence="2">The sequence shown here is derived from an EMBL/GenBank/DDBJ whole genome shotgun (WGS) entry which is preliminary data.</text>
</comment>